<gene>
    <name evidence="10" type="ORF">EVA69_01465</name>
</gene>
<dbReference type="InterPro" id="IPR009100">
    <property type="entry name" value="AcylCoA_DH/oxidase_NM_dom_sf"/>
</dbReference>
<organism evidence="10 11">
    <name type="scientific">OM182 bacterium</name>
    <dbReference type="NCBI Taxonomy" id="2510334"/>
    <lineage>
        <taxon>Bacteria</taxon>
        <taxon>Pseudomonadati</taxon>
        <taxon>Pseudomonadota</taxon>
        <taxon>Gammaproteobacteria</taxon>
        <taxon>OMG group</taxon>
        <taxon>OM182 clade</taxon>
    </lineage>
</organism>
<evidence type="ECO:0000313" key="11">
    <source>
        <dbReference type="Proteomes" id="UP000320404"/>
    </source>
</evidence>
<evidence type="ECO:0000256" key="4">
    <source>
        <dbReference type="ARBA" id="ARBA00022827"/>
    </source>
</evidence>
<dbReference type="AlphaFoldDB" id="A0A520S5T3"/>
<dbReference type="SUPFAM" id="SSF56645">
    <property type="entry name" value="Acyl-CoA dehydrogenase NM domain-like"/>
    <property type="match status" value="1"/>
</dbReference>
<proteinExistence type="inferred from homology"/>
<dbReference type="Pfam" id="PF02771">
    <property type="entry name" value="Acyl-CoA_dh_N"/>
    <property type="match status" value="1"/>
</dbReference>
<dbReference type="PANTHER" id="PTHR43884">
    <property type="entry name" value="ACYL-COA DEHYDROGENASE"/>
    <property type="match status" value="1"/>
</dbReference>
<keyword evidence="5 6" id="KW-0560">Oxidoreductase</keyword>
<evidence type="ECO:0000256" key="3">
    <source>
        <dbReference type="ARBA" id="ARBA00022630"/>
    </source>
</evidence>
<evidence type="ECO:0000259" key="9">
    <source>
        <dbReference type="Pfam" id="PF02771"/>
    </source>
</evidence>
<evidence type="ECO:0000256" key="6">
    <source>
        <dbReference type="RuleBase" id="RU362125"/>
    </source>
</evidence>
<dbReference type="Pfam" id="PF00441">
    <property type="entry name" value="Acyl-CoA_dh_1"/>
    <property type="match status" value="1"/>
</dbReference>
<name>A0A520S5T3_9GAMM</name>
<comment type="cofactor">
    <cofactor evidence="1 6">
        <name>FAD</name>
        <dbReference type="ChEBI" id="CHEBI:57692"/>
    </cofactor>
</comment>
<dbReference type="Gene3D" id="2.40.110.10">
    <property type="entry name" value="Butyryl-CoA Dehydrogenase, subunit A, domain 2"/>
    <property type="match status" value="1"/>
</dbReference>
<dbReference type="CDD" id="cd00567">
    <property type="entry name" value="ACAD"/>
    <property type="match status" value="1"/>
</dbReference>
<sequence>MDFSYTDVQQMLQDSVQKFVQKSYDFDTRNTILNSDEGFSDENWQLFAELGWLAVPFSEEDGGLGGSAVDLMVIMEEFGKANLIEPYTAAAVLSGSLVAELATGEAKTMLVESIIGGELLLASAFAEPGSRFNPGSVATSAAAAADGDDVILNGTKVAVENGPNANKLLVSARESGDVRDAQGISVFVVDASTPGISMRSYQTVDGKMASEVTLTDVKVPASNRLGEAGAALPAIEVATNRAIVAVSAEAVGALEVLLQKTVEYSKTRKQFGTPIGTFQALQHRMADMFIQCQLARSIVIMAAMALDGDDSAEEKARAVAAAKSRIGKAIKDVGQEAIQIHGGIAMTEELDVGHLFKRVTALDLAFGDGDYHTQRFAQL</sequence>
<evidence type="ECO:0000256" key="2">
    <source>
        <dbReference type="ARBA" id="ARBA00009347"/>
    </source>
</evidence>
<dbReference type="Gene3D" id="1.10.540.10">
    <property type="entry name" value="Acyl-CoA dehydrogenase/oxidase, N-terminal domain"/>
    <property type="match status" value="1"/>
</dbReference>
<evidence type="ECO:0000256" key="5">
    <source>
        <dbReference type="ARBA" id="ARBA00023002"/>
    </source>
</evidence>
<comment type="similarity">
    <text evidence="2 6">Belongs to the acyl-CoA dehydrogenase family.</text>
</comment>
<reference evidence="10 11" key="1">
    <citation type="submission" date="2019-02" db="EMBL/GenBank/DDBJ databases">
        <title>Prokaryotic population dynamics and viral predation in marine succession experiment using metagenomics: the confinement effect.</title>
        <authorList>
            <person name="Haro-Moreno J.M."/>
            <person name="Rodriguez-Valera F."/>
            <person name="Lopez-Perez M."/>
        </authorList>
    </citation>
    <scope>NUCLEOTIDE SEQUENCE [LARGE SCALE GENOMIC DNA]</scope>
    <source>
        <strain evidence="10">MED-G158</strain>
    </source>
</reference>
<dbReference type="Gene3D" id="1.20.140.10">
    <property type="entry name" value="Butyryl-CoA Dehydrogenase, subunit A, domain 3"/>
    <property type="match status" value="1"/>
</dbReference>
<evidence type="ECO:0000259" key="8">
    <source>
        <dbReference type="Pfam" id="PF02770"/>
    </source>
</evidence>
<dbReference type="GO" id="GO:0050660">
    <property type="term" value="F:flavin adenine dinucleotide binding"/>
    <property type="evidence" value="ECO:0007669"/>
    <property type="project" value="InterPro"/>
</dbReference>
<evidence type="ECO:0000259" key="7">
    <source>
        <dbReference type="Pfam" id="PF00441"/>
    </source>
</evidence>
<dbReference type="Pfam" id="PF02770">
    <property type="entry name" value="Acyl-CoA_dh_M"/>
    <property type="match status" value="1"/>
</dbReference>
<dbReference type="Proteomes" id="UP000320404">
    <property type="component" value="Unassembled WGS sequence"/>
</dbReference>
<comment type="caution">
    <text evidence="10">The sequence shown here is derived from an EMBL/GenBank/DDBJ whole genome shotgun (WGS) entry which is preliminary data.</text>
</comment>
<dbReference type="PANTHER" id="PTHR43884:SF20">
    <property type="entry name" value="ACYL-COA DEHYDROGENASE FADE28"/>
    <property type="match status" value="1"/>
</dbReference>
<dbReference type="EMBL" id="SHAH01000011">
    <property type="protein sequence ID" value="RZO77842.1"/>
    <property type="molecule type" value="Genomic_DNA"/>
</dbReference>
<dbReference type="InterPro" id="IPR006091">
    <property type="entry name" value="Acyl-CoA_Oxase/DH_mid-dom"/>
</dbReference>
<dbReference type="GO" id="GO:0003995">
    <property type="term" value="F:acyl-CoA dehydrogenase activity"/>
    <property type="evidence" value="ECO:0007669"/>
    <property type="project" value="TreeGrafter"/>
</dbReference>
<feature type="domain" description="Acyl-CoA dehydrogenase/oxidase N-terminal" evidence="9">
    <location>
        <begin position="6"/>
        <end position="118"/>
    </location>
</feature>
<feature type="domain" description="Acyl-CoA dehydrogenase/oxidase C-terminal" evidence="7">
    <location>
        <begin position="244"/>
        <end position="375"/>
    </location>
</feature>
<dbReference type="InterPro" id="IPR037069">
    <property type="entry name" value="AcylCoA_DH/ox_N_sf"/>
</dbReference>
<dbReference type="InterPro" id="IPR036250">
    <property type="entry name" value="AcylCo_DH-like_C"/>
</dbReference>
<dbReference type="SUPFAM" id="SSF47203">
    <property type="entry name" value="Acyl-CoA dehydrogenase C-terminal domain-like"/>
    <property type="match status" value="1"/>
</dbReference>
<evidence type="ECO:0000313" key="10">
    <source>
        <dbReference type="EMBL" id="RZO77842.1"/>
    </source>
</evidence>
<dbReference type="InterPro" id="IPR046373">
    <property type="entry name" value="Acyl-CoA_Oxase/DH_mid-dom_sf"/>
</dbReference>
<evidence type="ECO:0000256" key="1">
    <source>
        <dbReference type="ARBA" id="ARBA00001974"/>
    </source>
</evidence>
<dbReference type="InterPro" id="IPR009075">
    <property type="entry name" value="AcylCo_DH/oxidase_C"/>
</dbReference>
<dbReference type="InterPro" id="IPR013786">
    <property type="entry name" value="AcylCoA_DH/ox_N"/>
</dbReference>
<feature type="domain" description="Acyl-CoA oxidase/dehydrogenase middle" evidence="8">
    <location>
        <begin position="123"/>
        <end position="217"/>
    </location>
</feature>
<keyword evidence="3 6" id="KW-0285">Flavoprotein</keyword>
<keyword evidence="4 6" id="KW-0274">FAD</keyword>
<accession>A0A520S5T3</accession>
<protein>
    <submittedName>
        <fullName evidence="10">Pimeloyl-CoA dehydrogenase small subunit</fullName>
    </submittedName>
</protein>